<organism evidence="12 13">
    <name type="scientific">Panagrolaimus davidi</name>
    <dbReference type="NCBI Taxonomy" id="227884"/>
    <lineage>
        <taxon>Eukaryota</taxon>
        <taxon>Metazoa</taxon>
        <taxon>Ecdysozoa</taxon>
        <taxon>Nematoda</taxon>
        <taxon>Chromadorea</taxon>
        <taxon>Rhabditida</taxon>
        <taxon>Tylenchina</taxon>
        <taxon>Panagrolaimomorpha</taxon>
        <taxon>Panagrolaimoidea</taxon>
        <taxon>Panagrolaimidae</taxon>
        <taxon>Panagrolaimus</taxon>
    </lineage>
</organism>
<keyword evidence="7" id="KW-0482">Metalloprotease</keyword>
<evidence type="ECO:0000256" key="10">
    <source>
        <dbReference type="SAM" id="MobiDB-lite"/>
    </source>
</evidence>
<keyword evidence="12" id="KW-1185">Reference proteome</keyword>
<feature type="binding site" evidence="9">
    <location>
        <position position="120"/>
    </location>
    <ligand>
        <name>Zn(2+)</name>
        <dbReference type="ChEBI" id="CHEBI:29105"/>
        <label>2</label>
        <note>catalytic</note>
    </ligand>
</feature>
<dbReference type="SUPFAM" id="SSF55486">
    <property type="entry name" value="Metalloproteases ('zincins'), catalytic domain"/>
    <property type="match status" value="1"/>
</dbReference>
<accession>A0A914QWV8</accession>
<evidence type="ECO:0000256" key="9">
    <source>
        <dbReference type="PIRSR" id="PIRSR621190-2"/>
    </source>
</evidence>
<feature type="binding site" evidence="9">
    <location>
        <position position="60"/>
    </location>
    <ligand>
        <name>Zn(2+)</name>
        <dbReference type="ChEBI" id="CHEBI:29105"/>
        <label>1</label>
    </ligand>
</feature>
<dbReference type="InterPro" id="IPR021190">
    <property type="entry name" value="Pept_M10A"/>
</dbReference>
<evidence type="ECO:0000256" key="7">
    <source>
        <dbReference type="ARBA" id="ARBA00023049"/>
    </source>
</evidence>
<sequence length="269" mass="30874">MSAANVRKAIRHACGYWSSVIPLNFIEINQKQSADIIIRFATRKHCEADAFDGKGNVLAHAGPRGNRKRIHSGSLHFDDDEDWVYKNPRKGQFDILNVAIHEMGHVLGLAHHNNDENNIMHESYHYTVDKEGNYVLPRLSSYDVTDIQEIYGPRSQSRPSSPGGGKKGDNRAGKGFYVYPVKRKDFGDKIKVDLVFRNEDNKKICYFRFKMEFEDHQKIENYWNIIKLKSNEYLLPQWASLEPGQTLRDAGLVVNGPLPKTLGLEHRYC</sequence>
<keyword evidence="9" id="KW-0106">Calcium</keyword>
<evidence type="ECO:0000256" key="3">
    <source>
        <dbReference type="ARBA" id="ARBA00022723"/>
    </source>
</evidence>
<keyword evidence="5" id="KW-0378">Hydrolase</keyword>
<feature type="binding site" evidence="9">
    <location>
        <position position="105"/>
    </location>
    <ligand>
        <name>Zn(2+)</name>
        <dbReference type="ChEBI" id="CHEBI:29105"/>
        <label>2</label>
        <note>catalytic</note>
    </ligand>
</feature>
<dbReference type="WBParaSite" id="PDA_v2.g6356.t1">
    <property type="protein sequence ID" value="PDA_v2.g6356.t1"/>
    <property type="gene ID" value="PDA_v2.g6356"/>
</dbReference>
<feature type="binding site" evidence="9">
    <location>
        <position position="79"/>
    </location>
    <ligand>
        <name>Ca(2+)</name>
        <dbReference type="ChEBI" id="CHEBI:29108"/>
        <label>1</label>
    </ligand>
</feature>
<feature type="binding site" evidence="9">
    <location>
        <position position="101"/>
    </location>
    <ligand>
        <name>Zn(2+)</name>
        <dbReference type="ChEBI" id="CHEBI:29105"/>
        <label>2</label>
        <note>catalytic</note>
    </ligand>
</feature>
<dbReference type="GO" id="GO:0004222">
    <property type="term" value="F:metalloendopeptidase activity"/>
    <property type="evidence" value="ECO:0007669"/>
    <property type="project" value="InterPro"/>
</dbReference>
<feature type="binding site" evidence="9">
    <location>
        <position position="35"/>
    </location>
    <ligand>
        <name>Ca(2+)</name>
        <dbReference type="ChEBI" id="CHEBI:29108"/>
        <label>2</label>
    </ligand>
</feature>
<evidence type="ECO:0000256" key="2">
    <source>
        <dbReference type="ARBA" id="ARBA00022670"/>
    </source>
</evidence>
<evidence type="ECO:0000256" key="8">
    <source>
        <dbReference type="PIRSR" id="PIRSR621190-1"/>
    </source>
</evidence>
<evidence type="ECO:0000259" key="11">
    <source>
        <dbReference type="SMART" id="SM00235"/>
    </source>
</evidence>
<dbReference type="PANTHER" id="PTHR10201:SF291">
    <property type="entry name" value="MATRIX METALLOPROTEINASE 1, ISOFORM C-RELATED"/>
    <property type="match status" value="1"/>
</dbReference>
<dbReference type="PRINTS" id="PR00138">
    <property type="entry name" value="MATRIXIN"/>
</dbReference>
<evidence type="ECO:0000256" key="1">
    <source>
        <dbReference type="ARBA" id="ARBA00010370"/>
    </source>
</evidence>
<dbReference type="InterPro" id="IPR006026">
    <property type="entry name" value="Peptidase_Metallo"/>
</dbReference>
<feature type="active site" evidence="8">
    <location>
        <position position="102"/>
    </location>
</feature>
<dbReference type="Gene3D" id="3.40.390.10">
    <property type="entry name" value="Collagenase (Catalytic Domain)"/>
    <property type="match status" value="1"/>
</dbReference>
<dbReference type="GO" id="GO:0031012">
    <property type="term" value="C:extracellular matrix"/>
    <property type="evidence" value="ECO:0007669"/>
    <property type="project" value="InterPro"/>
</dbReference>
<evidence type="ECO:0000313" key="13">
    <source>
        <dbReference type="WBParaSite" id="PDA_v2.g6356.t1"/>
    </source>
</evidence>
<dbReference type="GO" id="GO:0030198">
    <property type="term" value="P:extracellular matrix organization"/>
    <property type="evidence" value="ECO:0007669"/>
    <property type="project" value="TreeGrafter"/>
</dbReference>
<dbReference type="GO" id="GO:0005615">
    <property type="term" value="C:extracellular space"/>
    <property type="evidence" value="ECO:0007669"/>
    <property type="project" value="TreeGrafter"/>
</dbReference>
<dbReference type="Pfam" id="PF09478">
    <property type="entry name" value="CBM49"/>
    <property type="match status" value="1"/>
</dbReference>
<dbReference type="InterPro" id="IPR024079">
    <property type="entry name" value="MetalloPept_cat_dom_sf"/>
</dbReference>
<dbReference type="Proteomes" id="UP000887578">
    <property type="component" value="Unplaced"/>
</dbReference>
<feature type="binding site" evidence="9">
    <location>
        <position position="53"/>
    </location>
    <ligand>
        <name>Ca(2+)</name>
        <dbReference type="ChEBI" id="CHEBI:29108"/>
        <label>3</label>
    </ligand>
</feature>
<feature type="region of interest" description="Disordered" evidence="10">
    <location>
        <begin position="150"/>
        <end position="172"/>
    </location>
</feature>
<feature type="binding site" evidence="9">
    <location>
        <position position="78"/>
    </location>
    <ligand>
        <name>Ca(2+)</name>
        <dbReference type="ChEBI" id="CHEBI:29108"/>
        <label>3</label>
    </ligand>
</feature>
<keyword evidence="2" id="KW-0645">Protease</keyword>
<keyword evidence="4" id="KW-0732">Signal</keyword>
<feature type="domain" description="Peptidase metallopeptidase" evidence="11">
    <location>
        <begin position="2"/>
        <end position="153"/>
    </location>
</feature>
<dbReference type="GO" id="GO:0030574">
    <property type="term" value="P:collagen catabolic process"/>
    <property type="evidence" value="ECO:0007669"/>
    <property type="project" value="TreeGrafter"/>
</dbReference>
<dbReference type="InterPro" id="IPR001818">
    <property type="entry name" value="Pept_M10_metallopeptidase"/>
</dbReference>
<feature type="binding site" evidence="9">
    <location>
        <position position="76"/>
    </location>
    <ligand>
        <name>Zn(2+)</name>
        <dbReference type="ChEBI" id="CHEBI:29105"/>
        <label>1</label>
    </ligand>
</feature>
<evidence type="ECO:0000313" key="12">
    <source>
        <dbReference type="Proteomes" id="UP000887578"/>
    </source>
</evidence>
<name>A0A914QWV8_9BILA</name>
<feature type="binding site" evidence="9">
    <location>
        <position position="111"/>
    </location>
    <ligand>
        <name>Zn(2+)</name>
        <dbReference type="ChEBI" id="CHEBI:29105"/>
        <label>2</label>
        <note>catalytic</note>
    </ligand>
</feature>
<dbReference type="Pfam" id="PF00413">
    <property type="entry name" value="Peptidase_M10"/>
    <property type="match status" value="1"/>
</dbReference>
<comment type="similarity">
    <text evidence="1">Belongs to the peptidase M10A family.</text>
</comment>
<dbReference type="GO" id="GO:0030246">
    <property type="term" value="F:carbohydrate binding"/>
    <property type="evidence" value="ECO:0007669"/>
    <property type="project" value="InterPro"/>
</dbReference>
<dbReference type="GO" id="GO:0006508">
    <property type="term" value="P:proteolysis"/>
    <property type="evidence" value="ECO:0007669"/>
    <property type="project" value="UniProtKB-KW"/>
</dbReference>
<keyword evidence="6 9" id="KW-0862">Zinc</keyword>
<comment type="cofactor">
    <cofactor evidence="9">
        <name>Ca(2+)</name>
        <dbReference type="ChEBI" id="CHEBI:29108"/>
    </cofactor>
    <text evidence="9">Can bind about 5 Ca(2+) ions per subunit.</text>
</comment>
<dbReference type="SMART" id="SM00235">
    <property type="entry name" value="ZnMc"/>
    <property type="match status" value="1"/>
</dbReference>
<feature type="binding site" evidence="9">
    <location>
        <position position="52"/>
    </location>
    <ligand>
        <name>Ca(2+)</name>
        <dbReference type="ChEBI" id="CHEBI:29108"/>
        <label>3</label>
    </ligand>
</feature>
<reference evidence="13" key="1">
    <citation type="submission" date="2022-11" db="UniProtKB">
        <authorList>
            <consortium name="WormBaseParasite"/>
        </authorList>
    </citation>
    <scope>IDENTIFICATION</scope>
</reference>
<proteinExistence type="inferred from homology"/>
<keyword evidence="3 9" id="KW-0479">Metal-binding</keyword>
<dbReference type="GO" id="GO:0008270">
    <property type="term" value="F:zinc ion binding"/>
    <property type="evidence" value="ECO:0007669"/>
    <property type="project" value="InterPro"/>
</dbReference>
<feature type="binding site" evidence="9">
    <location>
        <position position="81"/>
    </location>
    <ligand>
        <name>Ca(2+)</name>
        <dbReference type="ChEBI" id="CHEBI:29108"/>
        <label>3</label>
    </ligand>
</feature>
<evidence type="ECO:0000256" key="4">
    <source>
        <dbReference type="ARBA" id="ARBA00022729"/>
    </source>
</evidence>
<protein>
    <submittedName>
        <fullName evidence="13">Peptidase metallopeptidase domain-containing protein</fullName>
    </submittedName>
</protein>
<evidence type="ECO:0000256" key="6">
    <source>
        <dbReference type="ARBA" id="ARBA00022833"/>
    </source>
</evidence>
<feature type="binding site" evidence="9">
    <location>
        <position position="45"/>
    </location>
    <ligand>
        <name>Zn(2+)</name>
        <dbReference type="ChEBI" id="CHEBI:29105"/>
        <label>1</label>
    </ligand>
</feature>
<comment type="cofactor">
    <cofactor evidence="9">
        <name>Zn(2+)</name>
        <dbReference type="ChEBI" id="CHEBI:29105"/>
    </cofactor>
    <text evidence="9">Binds 2 Zn(2+) ions per subunit.</text>
</comment>
<feature type="compositionally biased region" description="Low complexity" evidence="10">
    <location>
        <begin position="152"/>
        <end position="161"/>
    </location>
</feature>
<dbReference type="InterPro" id="IPR019028">
    <property type="entry name" value="CBM_49"/>
</dbReference>
<feature type="binding site" evidence="9">
    <location>
        <position position="81"/>
    </location>
    <ligand>
        <name>Ca(2+)</name>
        <dbReference type="ChEBI" id="CHEBI:29108"/>
        <label>1</label>
    </ligand>
</feature>
<dbReference type="AlphaFoldDB" id="A0A914QWV8"/>
<evidence type="ECO:0000256" key="5">
    <source>
        <dbReference type="ARBA" id="ARBA00022801"/>
    </source>
</evidence>
<dbReference type="PANTHER" id="PTHR10201">
    <property type="entry name" value="MATRIX METALLOPROTEINASE"/>
    <property type="match status" value="1"/>
</dbReference>